<dbReference type="InterPro" id="IPR000719">
    <property type="entry name" value="Prot_kinase_dom"/>
</dbReference>
<evidence type="ECO:0000256" key="1">
    <source>
        <dbReference type="ARBA" id="ARBA00022741"/>
    </source>
</evidence>
<protein>
    <recommendedName>
        <fullName evidence="5">Protein kinase domain-containing protein</fullName>
    </recommendedName>
</protein>
<dbReference type="PANTHER" id="PTHR27005">
    <property type="entry name" value="WALL-ASSOCIATED RECEPTOR KINASE-LIKE 21"/>
    <property type="match status" value="1"/>
</dbReference>
<dbReference type="PANTHER" id="PTHR27005:SF466">
    <property type="entry name" value="NON-FUNCTIONAL PSEUDOKINASE ZED1-LIKE"/>
    <property type="match status" value="1"/>
</dbReference>
<keyword evidence="2" id="KW-0067">ATP-binding</keyword>
<dbReference type="Gene3D" id="3.30.200.20">
    <property type="entry name" value="Phosphorylase Kinase, domain 1"/>
    <property type="match status" value="1"/>
</dbReference>
<comment type="caution">
    <text evidence="6">The sequence shown here is derived from an EMBL/GenBank/DDBJ whole genome shotgun (WGS) entry which is preliminary data.</text>
</comment>
<dbReference type="AlphaFoldDB" id="A0A7J7D0M0"/>
<keyword evidence="7" id="KW-1185">Reference proteome</keyword>
<dbReference type="PROSITE" id="PS50011">
    <property type="entry name" value="PROTEIN_KINASE_DOM"/>
    <property type="match status" value="1"/>
</dbReference>
<evidence type="ECO:0000256" key="2">
    <source>
        <dbReference type="ARBA" id="ARBA00022840"/>
    </source>
</evidence>
<dbReference type="InterPro" id="IPR011009">
    <property type="entry name" value="Kinase-like_dom_sf"/>
</dbReference>
<dbReference type="InterPro" id="IPR045274">
    <property type="entry name" value="WAK-like"/>
</dbReference>
<dbReference type="SMART" id="SM00220">
    <property type="entry name" value="S_TKc"/>
    <property type="match status" value="1"/>
</dbReference>
<dbReference type="EMBL" id="JAAARO010000012">
    <property type="protein sequence ID" value="KAF5739881.1"/>
    <property type="molecule type" value="Genomic_DNA"/>
</dbReference>
<sequence>MKAFWRKKEYEKQKEATFLRNGRIVFEKSIALCDGKCNPIRNFSASELMTATNNYAQILCGKRIFKTYQGFLGNRPISVKKWGVFVKKCRNQEVFNEIVYSSKLGSHKNVLKLIGCCLETQVPILVFEPVQAATLADRIKGHHYGAPMLYKCRMKIAMDIAHVVAYLHSAFSEPIVHRDIKPSNILLDEQNVTKLSNLSLCVSIPKGETHIEDQPVGTLEFISPESLTSARINEKHDVFSFGVCLLILLTGNPLVYVECSLVDNVKYLIENNRVDEITDPIIQEEGSWPGKQQQLKAFATIAIRCVSQFEDDRPTMIDVAKELRQIHRSLDSLP</sequence>
<proteinExistence type="predicted"/>
<evidence type="ECO:0000313" key="6">
    <source>
        <dbReference type="EMBL" id="KAF5739881.1"/>
    </source>
</evidence>
<dbReference type="GO" id="GO:0005524">
    <property type="term" value="F:ATP binding"/>
    <property type="evidence" value="ECO:0007669"/>
    <property type="project" value="UniProtKB-KW"/>
</dbReference>
<gene>
    <name evidence="6" type="ORF">HS088_TW12G01092</name>
</gene>
<evidence type="ECO:0000256" key="4">
    <source>
        <dbReference type="ARBA" id="ARBA00047951"/>
    </source>
</evidence>
<dbReference type="GO" id="GO:0004674">
    <property type="term" value="F:protein serine/threonine kinase activity"/>
    <property type="evidence" value="ECO:0007669"/>
    <property type="project" value="TreeGrafter"/>
</dbReference>
<dbReference type="PROSITE" id="PS00108">
    <property type="entry name" value="PROTEIN_KINASE_ST"/>
    <property type="match status" value="1"/>
</dbReference>
<dbReference type="SUPFAM" id="SSF56112">
    <property type="entry name" value="Protein kinase-like (PK-like)"/>
    <property type="match status" value="1"/>
</dbReference>
<keyword evidence="1" id="KW-0547">Nucleotide-binding</keyword>
<comment type="catalytic activity">
    <reaction evidence="4">
        <text>L-threonyl-[protein] + ATP = O-phospho-L-threonyl-[protein] + ADP + H(+)</text>
        <dbReference type="Rhea" id="RHEA:46608"/>
        <dbReference type="Rhea" id="RHEA-COMP:11060"/>
        <dbReference type="Rhea" id="RHEA-COMP:11605"/>
        <dbReference type="ChEBI" id="CHEBI:15378"/>
        <dbReference type="ChEBI" id="CHEBI:30013"/>
        <dbReference type="ChEBI" id="CHEBI:30616"/>
        <dbReference type="ChEBI" id="CHEBI:61977"/>
        <dbReference type="ChEBI" id="CHEBI:456216"/>
    </reaction>
</comment>
<reference evidence="6 7" key="1">
    <citation type="journal article" date="2020" name="Nat. Commun.">
        <title>Genome of Tripterygium wilfordii and identification of cytochrome P450 involved in triptolide biosynthesis.</title>
        <authorList>
            <person name="Tu L."/>
            <person name="Su P."/>
            <person name="Zhang Z."/>
            <person name="Gao L."/>
            <person name="Wang J."/>
            <person name="Hu T."/>
            <person name="Zhou J."/>
            <person name="Zhang Y."/>
            <person name="Zhao Y."/>
            <person name="Liu Y."/>
            <person name="Song Y."/>
            <person name="Tong Y."/>
            <person name="Lu Y."/>
            <person name="Yang J."/>
            <person name="Xu C."/>
            <person name="Jia M."/>
            <person name="Peters R.J."/>
            <person name="Huang L."/>
            <person name="Gao W."/>
        </authorList>
    </citation>
    <scope>NUCLEOTIDE SEQUENCE [LARGE SCALE GENOMIC DNA]</scope>
    <source>
        <strain evidence="7">cv. XIE 37</strain>
        <tissue evidence="6">Leaf</tissue>
    </source>
</reference>
<dbReference type="InterPro" id="IPR008271">
    <property type="entry name" value="Ser/Thr_kinase_AS"/>
</dbReference>
<evidence type="ECO:0000256" key="3">
    <source>
        <dbReference type="ARBA" id="ARBA00047558"/>
    </source>
</evidence>
<evidence type="ECO:0000313" key="7">
    <source>
        <dbReference type="Proteomes" id="UP000593562"/>
    </source>
</evidence>
<dbReference type="FunCoup" id="A0A7J7D0M0">
    <property type="interactions" value="679"/>
</dbReference>
<dbReference type="Gene3D" id="1.10.510.10">
    <property type="entry name" value="Transferase(Phosphotransferase) domain 1"/>
    <property type="match status" value="1"/>
</dbReference>
<dbReference type="Pfam" id="PF00069">
    <property type="entry name" value="Pkinase"/>
    <property type="match status" value="1"/>
</dbReference>
<dbReference type="OrthoDB" id="75710at2759"/>
<comment type="catalytic activity">
    <reaction evidence="3">
        <text>L-seryl-[protein] + ATP = O-phospho-L-seryl-[protein] + ADP + H(+)</text>
        <dbReference type="Rhea" id="RHEA:17989"/>
        <dbReference type="Rhea" id="RHEA-COMP:9863"/>
        <dbReference type="Rhea" id="RHEA-COMP:11604"/>
        <dbReference type="ChEBI" id="CHEBI:15378"/>
        <dbReference type="ChEBI" id="CHEBI:29999"/>
        <dbReference type="ChEBI" id="CHEBI:30616"/>
        <dbReference type="ChEBI" id="CHEBI:83421"/>
        <dbReference type="ChEBI" id="CHEBI:456216"/>
    </reaction>
</comment>
<dbReference type="Proteomes" id="UP000593562">
    <property type="component" value="Unassembled WGS sequence"/>
</dbReference>
<feature type="domain" description="Protein kinase" evidence="5">
    <location>
        <begin position="26"/>
        <end position="330"/>
    </location>
</feature>
<evidence type="ECO:0000259" key="5">
    <source>
        <dbReference type="PROSITE" id="PS50011"/>
    </source>
</evidence>
<dbReference type="InParanoid" id="A0A7J7D0M0"/>
<dbReference type="GO" id="GO:0005886">
    <property type="term" value="C:plasma membrane"/>
    <property type="evidence" value="ECO:0007669"/>
    <property type="project" value="TreeGrafter"/>
</dbReference>
<accession>A0A7J7D0M0</accession>
<name>A0A7J7D0M0_TRIWF</name>
<organism evidence="6 7">
    <name type="scientific">Tripterygium wilfordii</name>
    <name type="common">Thunder God vine</name>
    <dbReference type="NCBI Taxonomy" id="458696"/>
    <lineage>
        <taxon>Eukaryota</taxon>
        <taxon>Viridiplantae</taxon>
        <taxon>Streptophyta</taxon>
        <taxon>Embryophyta</taxon>
        <taxon>Tracheophyta</taxon>
        <taxon>Spermatophyta</taxon>
        <taxon>Magnoliopsida</taxon>
        <taxon>eudicotyledons</taxon>
        <taxon>Gunneridae</taxon>
        <taxon>Pentapetalae</taxon>
        <taxon>rosids</taxon>
        <taxon>fabids</taxon>
        <taxon>Celastrales</taxon>
        <taxon>Celastraceae</taxon>
        <taxon>Tripterygium</taxon>
    </lineage>
</organism>
<dbReference type="GO" id="GO:0007166">
    <property type="term" value="P:cell surface receptor signaling pathway"/>
    <property type="evidence" value="ECO:0007669"/>
    <property type="project" value="InterPro"/>
</dbReference>